<dbReference type="SUPFAM" id="SSF69593">
    <property type="entry name" value="Glycerol-3-phosphate (1)-acyltransferase"/>
    <property type="match status" value="1"/>
</dbReference>
<dbReference type="AlphaFoldDB" id="A0A2V3V4W2"/>
<dbReference type="Proteomes" id="UP000248014">
    <property type="component" value="Unassembled WGS sequence"/>
</dbReference>
<evidence type="ECO:0000256" key="6">
    <source>
        <dbReference type="ARBA" id="ARBA00023136"/>
    </source>
</evidence>
<keyword evidence="3" id="KW-0812">Transmembrane</keyword>
<dbReference type="PANTHER" id="PTHR23063:SF54">
    <property type="entry name" value="LYSOPHOSPHOLIPID ACYLTRANSFERASE LPEAT1"/>
    <property type="match status" value="1"/>
</dbReference>
<dbReference type="Pfam" id="PF01553">
    <property type="entry name" value="Acyltransferase"/>
    <property type="match status" value="1"/>
</dbReference>
<keyword evidence="5" id="KW-0443">Lipid metabolism</keyword>
<evidence type="ECO:0000256" key="5">
    <source>
        <dbReference type="ARBA" id="ARBA00023098"/>
    </source>
</evidence>
<comment type="caution">
    <text evidence="9">The sequence shown here is derived from an EMBL/GenBank/DDBJ whole genome shotgun (WGS) entry which is preliminary data.</text>
</comment>
<dbReference type="GO" id="GO:0006644">
    <property type="term" value="P:phospholipid metabolic process"/>
    <property type="evidence" value="ECO:0007669"/>
    <property type="project" value="TreeGrafter"/>
</dbReference>
<evidence type="ECO:0000256" key="2">
    <source>
        <dbReference type="ARBA" id="ARBA00022679"/>
    </source>
</evidence>
<dbReference type="InterPro" id="IPR002123">
    <property type="entry name" value="Plipid/glycerol_acylTrfase"/>
</dbReference>
<reference evidence="9 10" key="1">
    <citation type="submission" date="2018-05" db="EMBL/GenBank/DDBJ databases">
        <title>Genomic Encyclopedia of Type Strains, Phase IV (KMG-IV): sequencing the most valuable type-strain genomes for metagenomic binning, comparative biology and taxonomic classification.</title>
        <authorList>
            <person name="Goeker M."/>
        </authorList>
    </citation>
    <scope>NUCLEOTIDE SEQUENCE [LARGE SCALE GENOMIC DNA]</scope>
    <source>
        <strain evidence="9 10">DSM 3183</strain>
    </source>
</reference>
<protein>
    <submittedName>
        <fullName evidence="9">Lyso-ornithine lipid acyltransferase</fullName>
    </submittedName>
</protein>
<keyword evidence="2 9" id="KW-0808">Transferase</keyword>
<keyword evidence="7 9" id="KW-0012">Acyltransferase</keyword>
<dbReference type="GO" id="GO:0071618">
    <property type="term" value="F:lysophosphatidylethanolamine acyltransferase activity"/>
    <property type="evidence" value="ECO:0007669"/>
    <property type="project" value="TreeGrafter"/>
</dbReference>
<dbReference type="PANTHER" id="PTHR23063">
    <property type="entry name" value="PHOSPHOLIPID ACYLTRANSFERASE"/>
    <property type="match status" value="1"/>
</dbReference>
<sequence length="232" mass="25248">MLLPLRLATYRLAPNGPSRLGMIYIRLLLWGLRIKVYADGPLASEGLIIANHISWTDILILGSCQQAAFVAKSEVRGWPLLGLLARMHGTLFVQREGRGSAQRQVAALAAVLARGPVILFPEGTTGNGAQVLPFRPTLFAAAAGRTVQPVAIIYRPRNRKWAPGERAAFAWDGDKPFWPHLLTIAAAGPVDCRIVTHRPIRTASADRKELAAACHRIVCDAHANATSNEDRD</sequence>
<accession>A0A2V3V4W2</accession>
<dbReference type="GO" id="GO:0016020">
    <property type="term" value="C:membrane"/>
    <property type="evidence" value="ECO:0007669"/>
    <property type="project" value="UniProtKB-SubCell"/>
</dbReference>
<dbReference type="CDD" id="cd07989">
    <property type="entry name" value="LPLAT_AGPAT-like"/>
    <property type="match status" value="1"/>
</dbReference>
<evidence type="ECO:0000256" key="4">
    <source>
        <dbReference type="ARBA" id="ARBA00022989"/>
    </source>
</evidence>
<evidence type="ECO:0000259" key="8">
    <source>
        <dbReference type="SMART" id="SM00563"/>
    </source>
</evidence>
<evidence type="ECO:0000256" key="1">
    <source>
        <dbReference type="ARBA" id="ARBA00004370"/>
    </source>
</evidence>
<evidence type="ECO:0000313" key="9">
    <source>
        <dbReference type="EMBL" id="PXW69818.1"/>
    </source>
</evidence>
<dbReference type="SMART" id="SM00563">
    <property type="entry name" value="PlsC"/>
    <property type="match status" value="1"/>
</dbReference>
<dbReference type="EMBL" id="QJJM01000015">
    <property type="protein sequence ID" value="PXW69818.1"/>
    <property type="molecule type" value="Genomic_DNA"/>
</dbReference>
<proteinExistence type="predicted"/>
<comment type="subcellular location">
    <subcellularLocation>
        <location evidence="1">Membrane</location>
    </subcellularLocation>
</comment>
<name>A0A2V3V4W2_9SPHN</name>
<keyword evidence="10" id="KW-1185">Reference proteome</keyword>
<organism evidence="9 10">
    <name type="scientific">Blastomonas natatoria</name>
    <dbReference type="NCBI Taxonomy" id="34015"/>
    <lineage>
        <taxon>Bacteria</taxon>
        <taxon>Pseudomonadati</taxon>
        <taxon>Pseudomonadota</taxon>
        <taxon>Alphaproteobacteria</taxon>
        <taxon>Sphingomonadales</taxon>
        <taxon>Sphingomonadaceae</taxon>
        <taxon>Blastomonas</taxon>
    </lineage>
</organism>
<evidence type="ECO:0000313" key="10">
    <source>
        <dbReference type="Proteomes" id="UP000248014"/>
    </source>
</evidence>
<feature type="domain" description="Phospholipid/glycerol acyltransferase" evidence="8">
    <location>
        <begin position="46"/>
        <end position="155"/>
    </location>
</feature>
<evidence type="ECO:0000256" key="7">
    <source>
        <dbReference type="ARBA" id="ARBA00023315"/>
    </source>
</evidence>
<keyword evidence="4" id="KW-1133">Transmembrane helix</keyword>
<keyword evidence="6" id="KW-0472">Membrane</keyword>
<evidence type="ECO:0000256" key="3">
    <source>
        <dbReference type="ARBA" id="ARBA00022692"/>
    </source>
</evidence>
<gene>
    <name evidence="9" type="ORF">C7451_11591</name>
</gene>